<dbReference type="Proteomes" id="UP001604336">
    <property type="component" value="Unassembled WGS sequence"/>
</dbReference>
<organism evidence="2 3">
    <name type="scientific">Abeliophyllum distichum</name>
    <dbReference type="NCBI Taxonomy" id="126358"/>
    <lineage>
        <taxon>Eukaryota</taxon>
        <taxon>Viridiplantae</taxon>
        <taxon>Streptophyta</taxon>
        <taxon>Embryophyta</taxon>
        <taxon>Tracheophyta</taxon>
        <taxon>Spermatophyta</taxon>
        <taxon>Magnoliopsida</taxon>
        <taxon>eudicotyledons</taxon>
        <taxon>Gunneridae</taxon>
        <taxon>Pentapetalae</taxon>
        <taxon>asterids</taxon>
        <taxon>lamiids</taxon>
        <taxon>Lamiales</taxon>
        <taxon>Oleaceae</taxon>
        <taxon>Forsythieae</taxon>
        <taxon>Abeliophyllum</taxon>
    </lineage>
</organism>
<reference evidence="3" key="1">
    <citation type="submission" date="2024-07" db="EMBL/GenBank/DDBJ databases">
        <title>Two chromosome-level genome assemblies of Korean endemic species Abeliophyllum distichum and Forsythia ovata (Oleaceae).</title>
        <authorList>
            <person name="Jang H."/>
        </authorList>
    </citation>
    <scope>NUCLEOTIDE SEQUENCE [LARGE SCALE GENOMIC DNA]</scope>
</reference>
<comment type="caution">
    <text evidence="2">The sequence shown here is derived from an EMBL/GenBank/DDBJ whole genome shotgun (WGS) entry which is preliminary data.</text>
</comment>
<feature type="compositionally biased region" description="Basic residues" evidence="1">
    <location>
        <begin position="1"/>
        <end position="10"/>
    </location>
</feature>
<accession>A0ABD1VZN4</accession>
<evidence type="ECO:0000313" key="2">
    <source>
        <dbReference type="EMBL" id="KAL2542831.1"/>
    </source>
</evidence>
<keyword evidence="3" id="KW-1185">Reference proteome</keyword>
<proteinExistence type="predicted"/>
<protein>
    <submittedName>
        <fullName evidence="2">Uncharacterized protein</fullName>
    </submittedName>
</protein>
<dbReference type="AlphaFoldDB" id="A0ABD1VZN4"/>
<feature type="region of interest" description="Disordered" evidence="1">
    <location>
        <begin position="1"/>
        <end position="29"/>
    </location>
</feature>
<dbReference type="EMBL" id="JBFOLK010000001">
    <property type="protein sequence ID" value="KAL2542831.1"/>
    <property type="molecule type" value="Genomic_DNA"/>
</dbReference>
<sequence>MSDRTRRRPRIEHPDAPSQETAVEEQPPLQFATVQQVTVLQDQLSTMMEMLQRMAGPPHTSEAPLAAEAPPAANALPVVEIPLAVEILLSETVQTHELTPTSRQLTRKVF</sequence>
<name>A0ABD1VZN4_9LAMI</name>
<evidence type="ECO:0000313" key="3">
    <source>
        <dbReference type="Proteomes" id="UP001604336"/>
    </source>
</evidence>
<gene>
    <name evidence="2" type="ORF">Adt_03809</name>
</gene>
<evidence type="ECO:0000256" key="1">
    <source>
        <dbReference type="SAM" id="MobiDB-lite"/>
    </source>
</evidence>